<name>A0A6C1B1M1_9RHOO</name>
<evidence type="ECO:0000313" key="6">
    <source>
        <dbReference type="EMBL" id="QID17521.1"/>
    </source>
</evidence>
<evidence type="ECO:0000256" key="3">
    <source>
        <dbReference type="ARBA" id="ARBA00022989"/>
    </source>
</evidence>
<keyword evidence="1 5" id="KW-1003">Cell membrane</keyword>
<sequence>MKFLFDLMPVLMFFGAYKIAGMNEAVAAHLATGLLGADIPAKQAPILIATAVTILATFVQIALVWFKHRKVDTMLWVSLGIVTLLGGATLFFHDPVFIKWKPTAVYWLFGIVLLGSASLFDRNLIRAVLEAQLQLPDPIWKQVNAAWAAFFVLMGFLNLYVAFSFSEETWVNFKLFGGTGLMLVFVVLQGLYLSRHMEEETK</sequence>
<organism evidence="6 7">
    <name type="scientific">Nitrogeniibacter mangrovi</name>
    <dbReference type="NCBI Taxonomy" id="2016596"/>
    <lineage>
        <taxon>Bacteria</taxon>
        <taxon>Pseudomonadati</taxon>
        <taxon>Pseudomonadota</taxon>
        <taxon>Betaproteobacteria</taxon>
        <taxon>Rhodocyclales</taxon>
        <taxon>Zoogloeaceae</taxon>
        <taxon>Nitrogeniibacter</taxon>
    </lineage>
</organism>
<keyword evidence="2 5" id="KW-0812">Transmembrane</keyword>
<dbReference type="KEGG" id="azq:G3580_07610"/>
<dbReference type="PANTHER" id="PTHR36917:SF1">
    <property type="entry name" value="INNER MEMBRANE-SPANNING PROTEIN YCIB"/>
    <property type="match status" value="1"/>
</dbReference>
<dbReference type="HAMAP" id="MF_00189">
    <property type="entry name" value="YciB"/>
    <property type="match status" value="1"/>
</dbReference>
<evidence type="ECO:0000256" key="4">
    <source>
        <dbReference type="ARBA" id="ARBA00023136"/>
    </source>
</evidence>
<dbReference type="Pfam" id="PF04279">
    <property type="entry name" value="IspA"/>
    <property type="match status" value="1"/>
</dbReference>
<dbReference type="EMBL" id="CP048836">
    <property type="protein sequence ID" value="QID17521.1"/>
    <property type="molecule type" value="Genomic_DNA"/>
</dbReference>
<reference evidence="6 7" key="1">
    <citation type="submission" date="2020-02" db="EMBL/GenBank/DDBJ databases">
        <title>Nitrogenibacter mangrovi gen. nov., sp. nov. isolated from mangrove sediment, a denitrifying betaproteobacterium.</title>
        <authorList>
            <person name="Liao H."/>
            <person name="Tian Y."/>
        </authorList>
    </citation>
    <scope>NUCLEOTIDE SEQUENCE [LARGE SCALE GENOMIC DNA]</scope>
    <source>
        <strain evidence="6 7">M9-3-2</strain>
    </source>
</reference>
<comment type="subcellular location">
    <subcellularLocation>
        <location evidence="5">Cell inner membrane</location>
        <topology evidence="5">Multi-pass membrane protein</topology>
    </subcellularLocation>
</comment>
<keyword evidence="3 5" id="KW-1133">Transmembrane helix</keyword>
<comment type="similarity">
    <text evidence="5">Belongs to the YciB family.</text>
</comment>
<comment type="function">
    <text evidence="5">Plays a role in cell envelope biogenesis, maintenance of cell envelope integrity and membrane homeostasis.</text>
</comment>
<dbReference type="InterPro" id="IPR006008">
    <property type="entry name" value="YciB"/>
</dbReference>
<dbReference type="PANTHER" id="PTHR36917">
    <property type="entry name" value="INTRACELLULAR SEPTATION PROTEIN A-RELATED"/>
    <property type="match status" value="1"/>
</dbReference>
<evidence type="ECO:0000256" key="5">
    <source>
        <dbReference type="HAMAP-Rule" id="MF_00189"/>
    </source>
</evidence>
<feature type="transmembrane region" description="Helical" evidence="5">
    <location>
        <begin position="104"/>
        <end position="124"/>
    </location>
</feature>
<dbReference type="AlphaFoldDB" id="A0A6C1B1M1"/>
<accession>A0A6C1B1M1</accession>
<feature type="transmembrane region" description="Helical" evidence="5">
    <location>
        <begin position="145"/>
        <end position="163"/>
    </location>
</feature>
<protein>
    <recommendedName>
        <fullName evidence="5">Inner membrane-spanning protein YciB</fullName>
    </recommendedName>
</protein>
<feature type="transmembrane region" description="Helical" evidence="5">
    <location>
        <begin position="46"/>
        <end position="66"/>
    </location>
</feature>
<feature type="transmembrane region" description="Helical" evidence="5">
    <location>
        <begin position="73"/>
        <end position="92"/>
    </location>
</feature>
<dbReference type="GO" id="GO:0005886">
    <property type="term" value="C:plasma membrane"/>
    <property type="evidence" value="ECO:0007669"/>
    <property type="project" value="UniProtKB-SubCell"/>
</dbReference>
<dbReference type="NCBIfam" id="TIGR00997">
    <property type="entry name" value="ispZ"/>
    <property type="match status" value="1"/>
</dbReference>
<evidence type="ECO:0000256" key="2">
    <source>
        <dbReference type="ARBA" id="ARBA00022692"/>
    </source>
</evidence>
<keyword evidence="4 5" id="KW-0472">Membrane</keyword>
<dbReference type="NCBIfam" id="NF001325">
    <property type="entry name" value="PRK00259.1-3"/>
    <property type="match status" value="1"/>
</dbReference>
<keyword evidence="7" id="KW-1185">Reference proteome</keyword>
<gene>
    <name evidence="5" type="primary">yciB</name>
    <name evidence="6" type="ORF">G3580_07610</name>
</gene>
<dbReference type="Proteomes" id="UP000501991">
    <property type="component" value="Chromosome"/>
</dbReference>
<keyword evidence="5" id="KW-0997">Cell inner membrane</keyword>
<feature type="transmembrane region" description="Helical" evidence="5">
    <location>
        <begin position="175"/>
        <end position="193"/>
    </location>
</feature>
<dbReference type="RefSeq" id="WP_173764686.1">
    <property type="nucleotide sequence ID" value="NZ_CP048836.1"/>
</dbReference>
<evidence type="ECO:0000256" key="1">
    <source>
        <dbReference type="ARBA" id="ARBA00022475"/>
    </source>
</evidence>
<proteinExistence type="inferred from homology"/>
<evidence type="ECO:0000313" key="7">
    <source>
        <dbReference type="Proteomes" id="UP000501991"/>
    </source>
</evidence>